<gene>
    <name evidence="1" type="ORF">G6N74_24160</name>
</gene>
<protein>
    <submittedName>
        <fullName evidence="1">Glycosyltransferase</fullName>
    </submittedName>
</protein>
<dbReference type="Pfam" id="PF13692">
    <property type="entry name" value="Glyco_trans_1_4"/>
    <property type="match status" value="1"/>
</dbReference>
<accession>A0A7C9VGX5</accession>
<dbReference type="Gene3D" id="3.40.50.2000">
    <property type="entry name" value="Glycogen Phosphorylase B"/>
    <property type="match status" value="1"/>
</dbReference>
<dbReference type="AlphaFoldDB" id="A0A7C9VGX5"/>
<keyword evidence="2" id="KW-1185">Reference proteome</keyword>
<dbReference type="RefSeq" id="WP_165120565.1">
    <property type="nucleotide sequence ID" value="NZ_JAAKZG010000013.1"/>
</dbReference>
<sequence length="412" mass="46865">MNMPATRRLLIIDPIFRGSRLYYSAMAAAGAFAQGWEVHILTREEAETEHYFELFEGTPVTLHRKVPLPAGFWYGKIGGEAVEALIGALVSLHKEFQFERILAAGINELNREFTDACVAHRNELRATLGRTPLVAIEYDARYLLRGLQAPRPRNPIERLRREFRVWFRRERQRQNLRSLRRAIPGLRVAILDERAFDRTLATRIGRSFLVQLPDPPPRYVGPAPLAPDASEVHDKTRVLLVGLQSKRKGIEDFTRLLQARPNLKERFQFVLCGSLVAESEPLRPKLVAARKAGLLEWVDEYLPEVEIQRRYSETDYVLLPYARDFESSSGVMANAARSGKPIVATDHGCVGYRVQRFGMGFVYPSANIAKMAEVLFSLPRPSEPEYQGLSTNCINYARNNSVDEFQRILLSA</sequence>
<dbReference type="GO" id="GO:0016740">
    <property type="term" value="F:transferase activity"/>
    <property type="evidence" value="ECO:0007669"/>
    <property type="project" value="UniProtKB-KW"/>
</dbReference>
<reference evidence="1 2" key="1">
    <citation type="submission" date="2020-02" db="EMBL/GenBank/DDBJ databases">
        <title>Genome sequence of the type strain CGMCC 1.15528 of Mesorhizobium zhangyense.</title>
        <authorList>
            <person name="Gao J."/>
            <person name="Sun J."/>
        </authorList>
    </citation>
    <scope>NUCLEOTIDE SEQUENCE [LARGE SCALE GENOMIC DNA]</scope>
    <source>
        <strain evidence="1 2">CGMCC 1.15528</strain>
    </source>
</reference>
<dbReference type="SUPFAM" id="SSF53756">
    <property type="entry name" value="UDP-Glycosyltransferase/glycogen phosphorylase"/>
    <property type="match status" value="1"/>
</dbReference>
<keyword evidence="1" id="KW-0808">Transferase</keyword>
<proteinExistence type="predicted"/>
<evidence type="ECO:0000313" key="1">
    <source>
        <dbReference type="EMBL" id="NGN44168.1"/>
    </source>
</evidence>
<dbReference type="EMBL" id="JAAKZG010000013">
    <property type="protein sequence ID" value="NGN44168.1"/>
    <property type="molecule type" value="Genomic_DNA"/>
</dbReference>
<name>A0A7C9VGX5_9HYPH</name>
<evidence type="ECO:0000313" key="2">
    <source>
        <dbReference type="Proteomes" id="UP000481252"/>
    </source>
</evidence>
<organism evidence="1 2">
    <name type="scientific">Mesorhizobium zhangyense</name>
    <dbReference type="NCBI Taxonomy" id="1776730"/>
    <lineage>
        <taxon>Bacteria</taxon>
        <taxon>Pseudomonadati</taxon>
        <taxon>Pseudomonadota</taxon>
        <taxon>Alphaproteobacteria</taxon>
        <taxon>Hyphomicrobiales</taxon>
        <taxon>Phyllobacteriaceae</taxon>
        <taxon>Mesorhizobium</taxon>
    </lineage>
</organism>
<dbReference type="Proteomes" id="UP000481252">
    <property type="component" value="Unassembled WGS sequence"/>
</dbReference>
<comment type="caution">
    <text evidence="1">The sequence shown here is derived from an EMBL/GenBank/DDBJ whole genome shotgun (WGS) entry which is preliminary data.</text>
</comment>